<gene>
    <name evidence="1" type="ORF">H8K32_00800</name>
</gene>
<comment type="caution">
    <text evidence="1">The sequence shown here is derived from an EMBL/GenBank/DDBJ whole genome shotgun (WGS) entry which is preliminary data.</text>
</comment>
<organism evidence="1 2">
    <name type="scientific">Undibacterium jejuense</name>
    <dbReference type="NCBI Taxonomy" id="1344949"/>
    <lineage>
        <taxon>Bacteria</taxon>
        <taxon>Pseudomonadati</taxon>
        <taxon>Pseudomonadota</taxon>
        <taxon>Betaproteobacteria</taxon>
        <taxon>Burkholderiales</taxon>
        <taxon>Oxalobacteraceae</taxon>
        <taxon>Undibacterium</taxon>
    </lineage>
</organism>
<protein>
    <submittedName>
        <fullName evidence="1">Uncharacterized protein</fullName>
    </submittedName>
</protein>
<proteinExistence type="predicted"/>
<sequence length="297" mass="29962">MNKSKIAGILSGVAIVLAGCGGFVYTTVGGTVTGLGTSGTNTVGLKNEGNYTQVLSADGSFSFTEASNAQYTISVYQQPRYVNCSVANGTGTMNSSTGVANVAVTCVPNVQINGNLSGLADGSKLYLINNITNPATNVSTSADNTPAGAISANGTFVLPTWVVSGYNYNVTVALPPPGQYCTVANGTGVADNNPKLSPPLIGVNCVTAVPVTFTVTGLTAGNSVTLTNTSIARKEGDPLTVSTIGTYNFSWSLLTGMNYSVAVTTQPNGQTCTVQNGNGTANLANPGASANIAVTCQ</sequence>
<keyword evidence="2" id="KW-1185">Reference proteome</keyword>
<name>A0A923KMY2_9BURK</name>
<dbReference type="Proteomes" id="UP000634011">
    <property type="component" value="Unassembled WGS sequence"/>
</dbReference>
<dbReference type="PROSITE" id="PS51257">
    <property type="entry name" value="PROKAR_LIPOPROTEIN"/>
    <property type="match status" value="1"/>
</dbReference>
<reference evidence="1" key="1">
    <citation type="submission" date="2020-08" db="EMBL/GenBank/DDBJ databases">
        <title>Novel species isolated from subtropical streams in China.</title>
        <authorList>
            <person name="Lu H."/>
        </authorList>
    </citation>
    <scope>NUCLEOTIDE SEQUENCE</scope>
    <source>
        <strain evidence="1">KACC 12607</strain>
    </source>
</reference>
<dbReference type="AlphaFoldDB" id="A0A923KMY2"/>
<evidence type="ECO:0000313" key="1">
    <source>
        <dbReference type="EMBL" id="MBC3860624.1"/>
    </source>
</evidence>
<dbReference type="EMBL" id="JACOFV010000001">
    <property type="protein sequence ID" value="MBC3860624.1"/>
    <property type="molecule type" value="Genomic_DNA"/>
</dbReference>
<dbReference type="RefSeq" id="WP_186910563.1">
    <property type="nucleotide sequence ID" value="NZ_JACOFV010000001.1"/>
</dbReference>
<accession>A0A923KMY2</accession>
<evidence type="ECO:0000313" key="2">
    <source>
        <dbReference type="Proteomes" id="UP000634011"/>
    </source>
</evidence>